<dbReference type="PANTHER" id="PTHR46809">
    <property type="entry name" value="STROMAL CELL-DERIVED FACTOR 2-LIKE PROTEIN"/>
    <property type="match status" value="1"/>
</dbReference>
<dbReference type="OMA" id="DQMPINL"/>
<dbReference type="Proteomes" id="UP000688137">
    <property type="component" value="Unassembled WGS sequence"/>
</dbReference>
<accession>A0A8S1LJT4</accession>
<reference evidence="2" key="1">
    <citation type="submission" date="2021-01" db="EMBL/GenBank/DDBJ databases">
        <authorList>
            <consortium name="Genoscope - CEA"/>
            <person name="William W."/>
        </authorList>
    </citation>
    <scope>NUCLEOTIDE SEQUENCE</scope>
</reference>
<dbReference type="InterPro" id="IPR016093">
    <property type="entry name" value="MIR_motif"/>
</dbReference>
<proteinExistence type="predicted"/>
<name>A0A8S1LJT4_PARPR</name>
<dbReference type="AlphaFoldDB" id="A0A8S1LJT4"/>
<dbReference type="PROSITE" id="PS50919">
    <property type="entry name" value="MIR"/>
    <property type="match status" value="1"/>
</dbReference>
<feature type="domain" description="MIR" evidence="1">
    <location>
        <begin position="208"/>
        <end position="261"/>
    </location>
</feature>
<sequence length="375" mass="44101">MQQFDQEILVSEVVQIRNTKTGSYLTATGFNTQEKGFLFSSTPNINNYYVVGSDDPNNHYTLWTIIKMFDDINRINYGDIVFLKNLSTKLFLIYEFEKYSEVSNQVRVSLHEKRQENYPLILQQKGEQIFQTKSYNIQSGVQLKIQTTKLTHFLQASNKNYTSKQVKEYKEISCSKDSDYNNWEIIKLNPEKQQLFEIKPTWQLKINNQEIFDSDKIIIRNYKSGYSLHSHKNKYSSTGNQEITCFSYERDVNDWWVIQQTFQMAQKQIQDQMPINLVHQETIKFLSVDEINLTKSKNGNQVRGMPSPIQQSFIISTIDNQQLIVGKPFFLFYQPINKYLCQGPSLSEMQQTQYEVIMTDKLSTSCLWVIEKKIK</sequence>
<comment type="caution">
    <text evidence="2">The sequence shown here is derived from an EMBL/GenBank/DDBJ whole genome shotgun (WGS) entry which is preliminary data.</text>
</comment>
<dbReference type="PANTHER" id="PTHR46809:SF2">
    <property type="entry name" value="GH21273P"/>
    <property type="match status" value="1"/>
</dbReference>
<gene>
    <name evidence="2" type="ORF">PPRIM_AZ9-3.1.T0410309</name>
</gene>
<evidence type="ECO:0000259" key="1">
    <source>
        <dbReference type="PROSITE" id="PS50919"/>
    </source>
</evidence>
<dbReference type="EMBL" id="CAJJDM010000040">
    <property type="protein sequence ID" value="CAD8068070.1"/>
    <property type="molecule type" value="Genomic_DNA"/>
</dbReference>
<evidence type="ECO:0000313" key="3">
    <source>
        <dbReference type="Proteomes" id="UP000688137"/>
    </source>
</evidence>
<protein>
    <recommendedName>
        <fullName evidence="1">MIR domain-containing protein</fullName>
    </recommendedName>
</protein>
<evidence type="ECO:0000313" key="2">
    <source>
        <dbReference type="EMBL" id="CAD8068070.1"/>
    </source>
</evidence>
<dbReference type="SMART" id="SM00472">
    <property type="entry name" value="MIR"/>
    <property type="match status" value="2"/>
</dbReference>
<organism evidence="2 3">
    <name type="scientific">Paramecium primaurelia</name>
    <dbReference type="NCBI Taxonomy" id="5886"/>
    <lineage>
        <taxon>Eukaryota</taxon>
        <taxon>Sar</taxon>
        <taxon>Alveolata</taxon>
        <taxon>Ciliophora</taxon>
        <taxon>Intramacronucleata</taxon>
        <taxon>Oligohymenophorea</taxon>
        <taxon>Peniculida</taxon>
        <taxon>Parameciidae</taxon>
        <taxon>Paramecium</taxon>
    </lineage>
</organism>
<keyword evidence="3" id="KW-1185">Reference proteome</keyword>